<evidence type="ECO:0000256" key="3">
    <source>
        <dbReference type="ARBA" id="ARBA00012438"/>
    </source>
</evidence>
<dbReference type="Pfam" id="PF02518">
    <property type="entry name" value="HATPase_c"/>
    <property type="match status" value="1"/>
</dbReference>
<dbReference type="KEGG" id="cheb:HH215_02025"/>
<keyword evidence="8" id="KW-0902">Two-component regulatory system</keyword>
<keyword evidence="11" id="KW-0812">Transmembrane</keyword>
<dbReference type="GO" id="GO:0000155">
    <property type="term" value="F:phosphorelay sensor kinase activity"/>
    <property type="evidence" value="ECO:0007669"/>
    <property type="project" value="InterPro"/>
</dbReference>
<dbReference type="InterPro" id="IPR003594">
    <property type="entry name" value="HATPase_dom"/>
</dbReference>
<keyword evidence="7 13" id="KW-0418">Kinase</keyword>
<comment type="catalytic activity">
    <reaction evidence="1">
        <text>ATP + protein L-histidine = ADP + protein N-phospho-L-histidine.</text>
        <dbReference type="EC" id="2.7.13.3"/>
    </reaction>
</comment>
<dbReference type="CDD" id="cd06225">
    <property type="entry name" value="HAMP"/>
    <property type="match status" value="1"/>
</dbReference>
<dbReference type="PANTHER" id="PTHR34220:SF7">
    <property type="entry name" value="SENSOR HISTIDINE KINASE YPDA"/>
    <property type="match status" value="1"/>
</dbReference>
<evidence type="ECO:0000313" key="14">
    <source>
        <dbReference type="Proteomes" id="UP000502248"/>
    </source>
</evidence>
<keyword evidence="14" id="KW-1185">Reference proteome</keyword>
<evidence type="ECO:0000256" key="8">
    <source>
        <dbReference type="ARBA" id="ARBA00023012"/>
    </source>
</evidence>
<dbReference type="SUPFAM" id="SSF55874">
    <property type="entry name" value="ATPase domain of HSP90 chaperone/DNA topoisomerase II/histidine kinase"/>
    <property type="match status" value="1"/>
</dbReference>
<dbReference type="Pfam" id="PF06580">
    <property type="entry name" value="His_kinase"/>
    <property type="match status" value="1"/>
</dbReference>
<evidence type="ECO:0000256" key="4">
    <source>
        <dbReference type="ARBA" id="ARBA00022475"/>
    </source>
</evidence>
<dbReference type="SMART" id="SM00387">
    <property type="entry name" value="HATPase_c"/>
    <property type="match status" value="1"/>
</dbReference>
<dbReference type="Gene3D" id="3.30.565.10">
    <property type="entry name" value="Histidine kinase-like ATPase, C-terminal domain"/>
    <property type="match status" value="1"/>
</dbReference>
<dbReference type="Proteomes" id="UP000502248">
    <property type="component" value="Chromosome"/>
</dbReference>
<dbReference type="PRINTS" id="PR00344">
    <property type="entry name" value="BCTRLSENSOR"/>
</dbReference>
<evidence type="ECO:0000256" key="9">
    <source>
        <dbReference type="ARBA" id="ARBA00023136"/>
    </source>
</evidence>
<evidence type="ECO:0000256" key="5">
    <source>
        <dbReference type="ARBA" id="ARBA00022553"/>
    </source>
</evidence>
<dbReference type="SUPFAM" id="SSF158472">
    <property type="entry name" value="HAMP domain-like"/>
    <property type="match status" value="1"/>
</dbReference>
<dbReference type="RefSeq" id="WP_169278379.1">
    <property type="nucleotide sequence ID" value="NZ_CP051680.1"/>
</dbReference>
<dbReference type="EMBL" id="CP051680">
    <property type="protein sequence ID" value="QJD82074.1"/>
    <property type="molecule type" value="Genomic_DNA"/>
</dbReference>
<keyword evidence="10" id="KW-0175">Coiled coil</keyword>
<dbReference type="SMART" id="SM00304">
    <property type="entry name" value="HAMP"/>
    <property type="match status" value="1"/>
</dbReference>
<evidence type="ECO:0000256" key="10">
    <source>
        <dbReference type="SAM" id="Coils"/>
    </source>
</evidence>
<dbReference type="InterPro" id="IPR010559">
    <property type="entry name" value="Sig_transdc_His_kin_internal"/>
</dbReference>
<feature type="transmembrane region" description="Helical" evidence="11">
    <location>
        <begin position="21"/>
        <end position="40"/>
    </location>
</feature>
<proteinExistence type="predicted"/>
<evidence type="ECO:0000259" key="12">
    <source>
        <dbReference type="PROSITE" id="PS50885"/>
    </source>
</evidence>
<evidence type="ECO:0000256" key="11">
    <source>
        <dbReference type="SAM" id="Phobius"/>
    </source>
</evidence>
<keyword evidence="4" id="KW-1003">Cell membrane</keyword>
<dbReference type="InterPro" id="IPR036890">
    <property type="entry name" value="HATPase_C_sf"/>
</dbReference>
<dbReference type="EC" id="2.7.13.3" evidence="3"/>
<organism evidence="13 14">
    <name type="scientific">Cohnella herbarum</name>
    <dbReference type="NCBI Taxonomy" id="2728023"/>
    <lineage>
        <taxon>Bacteria</taxon>
        <taxon>Bacillati</taxon>
        <taxon>Bacillota</taxon>
        <taxon>Bacilli</taxon>
        <taxon>Bacillales</taxon>
        <taxon>Paenibacillaceae</taxon>
        <taxon>Cohnella</taxon>
    </lineage>
</organism>
<protein>
    <recommendedName>
        <fullName evidence="3">histidine kinase</fullName>
        <ecNumber evidence="3">2.7.13.3</ecNumber>
    </recommendedName>
</protein>
<keyword evidence="6" id="KW-0808">Transferase</keyword>
<accession>A0A7Z2VFE8</accession>
<dbReference type="Pfam" id="PF00672">
    <property type="entry name" value="HAMP"/>
    <property type="match status" value="1"/>
</dbReference>
<reference evidence="13 14" key="1">
    <citation type="submission" date="2020-04" db="EMBL/GenBank/DDBJ databases">
        <title>Genome sequencing of novel species.</title>
        <authorList>
            <person name="Heo J."/>
            <person name="Kim S.-J."/>
            <person name="Kim J.-S."/>
            <person name="Hong S.-B."/>
            <person name="Kwon S.-W."/>
        </authorList>
    </citation>
    <scope>NUCLEOTIDE SEQUENCE [LARGE SCALE GENOMIC DNA]</scope>
    <source>
        <strain evidence="13 14">MFER-1</strain>
    </source>
</reference>
<dbReference type="InterPro" id="IPR050640">
    <property type="entry name" value="Bact_2-comp_sensor_kinase"/>
</dbReference>
<feature type="domain" description="HAMP" evidence="12">
    <location>
        <begin position="327"/>
        <end position="379"/>
    </location>
</feature>
<dbReference type="InterPro" id="IPR004358">
    <property type="entry name" value="Sig_transdc_His_kin-like_C"/>
</dbReference>
<sequence length="608" mass="68310">MTNHKRHNGGWFRDRRIRTKILLVYLPLLLIPFLVLGYTGNAVYSKVVVDKTAKGFADNSALIISRLNGMLANVESSANMLSLNLNRAIENKSDLSSDFDLSRYTAITTQLSLALLVFPDVESALFIDTKGRIYGSHPKIEEHQPLRVRNELYQSIDDTNGVTIWLPMQRREYWVTDVQAPVLTAGKKIVDINSGKTLGILLLNLKESKLSAVLQTMNAEPSAQYLIVDSSGNVVSASKKVDLLLPIGNSDLLSWVNSHIQSADIKDINREKTLLTIRSFEKLGWKLVSVTPLKALTTDLEQIKITLMMIAGVCVLFAAIGVAYLSKWIANPIVRLAKSMKGFQEGDLDGRLTIESKDELGLFAAGFNEMTRRIKSLLANIKFEQKQKREYELALIQSQIKPHFLYNTLDVIYALSEMGRIKDVQRTTKALADFYRLTLNQGKELISIEQEVRILKDYLAIQHIRYSDVFTYSIEVDQEILPHSILKLTVQPVIENAIYHGLKLRQDKGHLHVRGYLEYGLIHIKVSDNGVGMSPEKIRMLLRSPVEEPGSSRELKQEMSFGLRNVNERIRLSFGEQYGLTIESELGKGTTVTITLPSGGTFGGLAYD</sequence>
<dbReference type="Gene3D" id="3.30.450.20">
    <property type="entry name" value="PAS domain"/>
    <property type="match status" value="1"/>
</dbReference>
<feature type="coiled-coil region" evidence="10">
    <location>
        <begin position="367"/>
        <end position="394"/>
    </location>
</feature>
<comment type="subcellular location">
    <subcellularLocation>
        <location evidence="2">Cell membrane</location>
        <topology evidence="2">Multi-pass membrane protein</topology>
    </subcellularLocation>
</comment>
<dbReference type="AlphaFoldDB" id="A0A7Z2VFE8"/>
<dbReference type="InterPro" id="IPR003660">
    <property type="entry name" value="HAMP_dom"/>
</dbReference>
<keyword evidence="5" id="KW-0597">Phosphoprotein</keyword>
<gene>
    <name evidence="13" type="ORF">HH215_02025</name>
</gene>
<keyword evidence="11" id="KW-1133">Transmembrane helix</keyword>
<dbReference type="PROSITE" id="PS50885">
    <property type="entry name" value="HAMP"/>
    <property type="match status" value="1"/>
</dbReference>
<evidence type="ECO:0000256" key="7">
    <source>
        <dbReference type="ARBA" id="ARBA00022777"/>
    </source>
</evidence>
<name>A0A7Z2VFE8_9BACL</name>
<evidence type="ECO:0000313" key="13">
    <source>
        <dbReference type="EMBL" id="QJD82074.1"/>
    </source>
</evidence>
<evidence type="ECO:0000256" key="2">
    <source>
        <dbReference type="ARBA" id="ARBA00004651"/>
    </source>
</evidence>
<keyword evidence="9 11" id="KW-0472">Membrane</keyword>
<feature type="transmembrane region" description="Helical" evidence="11">
    <location>
        <begin position="305"/>
        <end position="325"/>
    </location>
</feature>
<evidence type="ECO:0000256" key="6">
    <source>
        <dbReference type="ARBA" id="ARBA00022679"/>
    </source>
</evidence>
<dbReference type="PANTHER" id="PTHR34220">
    <property type="entry name" value="SENSOR HISTIDINE KINASE YPDA"/>
    <property type="match status" value="1"/>
</dbReference>
<dbReference type="Gene3D" id="1.10.8.500">
    <property type="entry name" value="HAMP domain in histidine kinase"/>
    <property type="match status" value="1"/>
</dbReference>
<evidence type="ECO:0000256" key="1">
    <source>
        <dbReference type="ARBA" id="ARBA00000085"/>
    </source>
</evidence>
<dbReference type="GO" id="GO:0005886">
    <property type="term" value="C:plasma membrane"/>
    <property type="evidence" value="ECO:0007669"/>
    <property type="project" value="UniProtKB-SubCell"/>
</dbReference>